<feature type="compositionally biased region" description="Polar residues" evidence="1">
    <location>
        <begin position="259"/>
        <end position="278"/>
    </location>
</feature>
<organism evidence="2 3">
    <name type="scientific">Cinnamomum micranthum f. kanehirae</name>
    <dbReference type="NCBI Taxonomy" id="337451"/>
    <lineage>
        <taxon>Eukaryota</taxon>
        <taxon>Viridiplantae</taxon>
        <taxon>Streptophyta</taxon>
        <taxon>Embryophyta</taxon>
        <taxon>Tracheophyta</taxon>
        <taxon>Spermatophyta</taxon>
        <taxon>Magnoliopsida</taxon>
        <taxon>Magnoliidae</taxon>
        <taxon>Laurales</taxon>
        <taxon>Lauraceae</taxon>
        <taxon>Cinnamomum</taxon>
    </lineage>
</organism>
<comment type="caution">
    <text evidence="2">The sequence shown here is derived from an EMBL/GenBank/DDBJ whole genome shotgun (WGS) entry which is preliminary data.</text>
</comment>
<feature type="compositionally biased region" description="Polar residues" evidence="1">
    <location>
        <begin position="180"/>
        <end position="195"/>
    </location>
</feature>
<evidence type="ECO:0000313" key="3">
    <source>
        <dbReference type="Proteomes" id="UP000283530"/>
    </source>
</evidence>
<name>A0A443NDG0_9MAGN</name>
<evidence type="ECO:0000313" key="2">
    <source>
        <dbReference type="EMBL" id="RWR76567.1"/>
    </source>
</evidence>
<dbReference type="EMBL" id="QPKB01000002">
    <property type="protein sequence ID" value="RWR76567.1"/>
    <property type="molecule type" value="Genomic_DNA"/>
</dbReference>
<dbReference type="Proteomes" id="UP000283530">
    <property type="component" value="Unassembled WGS sequence"/>
</dbReference>
<sequence>MADYGYMHRSSIADGKSRLGSRFQTWEPTAEEGWSTPSIVTKTEVREHVCRPVIVDPDGTTRPAVVIMSQQRRADGIIGKIETVAERVYPSAAGYINGYAGREESGYGWGKYTGQFSDQPSKINEFITTVQTAASGPDRTGLFQRRTPNDLHGYGGNGTNDTTNSGWSKPSTGAYDMGTTGWSKPNSGIHETSANGWGRPSGGTHDTDTNPWGRPRSGTNGIGTTGWSKPSNPTYETTTNAWGTPTGGTNDIGTGGWSRPSSKTNDITTNGWSRPTGAATQQKFYDGYYPKNESSLDEYHTPTMTTTDAWGRPSRVGYVKPSSYESNITKPTSNIGAAVDYVRESVRPSSVTAMAPRHVRFSAPSPTYPMYETIKETSDSKEAGQRYGGSVVTTPTTKAPTAPVIDSREAARKARKEKTKGGSSLFVFSVCFRREREGNIVLLSHRYRGRRWRLKLVMKAVGDGAPTSEEIKCPNCKIHHANRNFQELGFLPKQPKQHLPLLQRSHRLPRAPNWEDLIDLILIQHAIRDERRQVLFADWLASAKPPVSKHYIGLPLLHQLHLPAQALEECGRADNTIREAAVPRRLRLQFRLELQLRALEFEERLLHADRGEQYKVRGAEPAAGEEAVLGGVVVDPPRVLDATGAAGEAGDDDVDGAAEGGEGEVEGGVVGYVGEEDGGAGELGFLLGVAATDAALLAGDGDDVEATAEELPDDESADVACGADDEDGDVARVQGASGRESKRTPNEAMKMARHHRMTSERIGWRSMYDSHKDHP</sequence>
<feature type="region of interest" description="Disordered" evidence="1">
    <location>
        <begin position="136"/>
        <end position="278"/>
    </location>
</feature>
<accession>A0A443NDG0</accession>
<keyword evidence="3" id="KW-1185">Reference proteome</keyword>
<feature type="compositionally biased region" description="Basic and acidic residues" evidence="1">
    <location>
        <begin position="757"/>
        <end position="775"/>
    </location>
</feature>
<dbReference type="AlphaFoldDB" id="A0A443NDG0"/>
<gene>
    <name evidence="2" type="ORF">CKAN_00501500</name>
</gene>
<feature type="compositionally biased region" description="Polar residues" evidence="1">
    <location>
        <begin position="225"/>
        <end position="252"/>
    </location>
</feature>
<proteinExistence type="predicted"/>
<feature type="compositionally biased region" description="Acidic residues" evidence="1">
    <location>
        <begin position="649"/>
        <end position="664"/>
    </location>
</feature>
<protein>
    <submittedName>
        <fullName evidence="2">Uncharacterized protein</fullName>
    </submittedName>
</protein>
<feature type="region of interest" description="Disordered" evidence="1">
    <location>
        <begin position="377"/>
        <end position="400"/>
    </location>
</feature>
<dbReference type="STRING" id="337451.A0A443NDG0"/>
<feature type="compositionally biased region" description="Low complexity" evidence="1">
    <location>
        <begin position="391"/>
        <end position="400"/>
    </location>
</feature>
<evidence type="ECO:0000256" key="1">
    <source>
        <dbReference type="SAM" id="MobiDB-lite"/>
    </source>
</evidence>
<feature type="region of interest" description="Disordered" evidence="1">
    <location>
        <begin position="709"/>
        <end position="775"/>
    </location>
</feature>
<feature type="region of interest" description="Disordered" evidence="1">
    <location>
        <begin position="643"/>
        <end position="664"/>
    </location>
</feature>
<feature type="compositionally biased region" description="Acidic residues" evidence="1">
    <location>
        <begin position="709"/>
        <end position="728"/>
    </location>
</feature>
<dbReference type="OrthoDB" id="1153117at2759"/>
<reference evidence="2 3" key="1">
    <citation type="journal article" date="2019" name="Nat. Plants">
        <title>Stout camphor tree genome fills gaps in understanding of flowering plant genome evolution.</title>
        <authorList>
            <person name="Chaw S.M."/>
            <person name="Liu Y.C."/>
            <person name="Wu Y.W."/>
            <person name="Wang H.Y."/>
            <person name="Lin C.I."/>
            <person name="Wu C.S."/>
            <person name="Ke H.M."/>
            <person name="Chang L.Y."/>
            <person name="Hsu C.Y."/>
            <person name="Yang H.T."/>
            <person name="Sudianto E."/>
            <person name="Hsu M.H."/>
            <person name="Wu K.P."/>
            <person name="Wang L.N."/>
            <person name="Leebens-Mack J.H."/>
            <person name="Tsai I.J."/>
        </authorList>
    </citation>
    <scope>NUCLEOTIDE SEQUENCE [LARGE SCALE GENOMIC DNA]</scope>
    <source>
        <strain evidence="3">cv. Chaw 1501</strain>
        <tissue evidence="2">Young leaves</tissue>
    </source>
</reference>